<reference evidence="2 3" key="1">
    <citation type="journal article" date="2016" name="Nat. Commun.">
        <title>Thousands of microbial genomes shed light on interconnected biogeochemical processes in an aquifer system.</title>
        <authorList>
            <person name="Anantharaman K."/>
            <person name="Brown C.T."/>
            <person name="Hug L.A."/>
            <person name="Sharon I."/>
            <person name="Castelle C.J."/>
            <person name="Probst A.J."/>
            <person name="Thomas B.C."/>
            <person name="Singh A."/>
            <person name="Wilkins M.J."/>
            <person name="Karaoz U."/>
            <person name="Brodie E.L."/>
            <person name="Williams K.H."/>
            <person name="Hubbard S.S."/>
            <person name="Banfield J.F."/>
        </authorList>
    </citation>
    <scope>NUCLEOTIDE SEQUENCE [LARGE SCALE GENOMIC DNA]</scope>
</reference>
<name>A0A1G2M4H3_9BACT</name>
<dbReference type="STRING" id="1802301.A2664_01075"/>
<protein>
    <recommendedName>
        <fullName evidence="1">RNHCP domain-containing protein</fullName>
    </recommendedName>
</protein>
<evidence type="ECO:0000313" key="3">
    <source>
        <dbReference type="Proteomes" id="UP000178873"/>
    </source>
</evidence>
<evidence type="ECO:0000313" key="2">
    <source>
        <dbReference type="EMBL" id="OHA17931.1"/>
    </source>
</evidence>
<gene>
    <name evidence="2" type="ORF">A2664_01075</name>
</gene>
<dbReference type="Proteomes" id="UP000178873">
    <property type="component" value="Unassembled WGS sequence"/>
</dbReference>
<evidence type="ECO:0000259" key="1">
    <source>
        <dbReference type="Pfam" id="PF12647"/>
    </source>
</evidence>
<sequence length="98" mass="11143">MSLQFQKNKEDFICEHCGMQVFGNGYTNHCPVCLWSKHVDVTPGDRSALCGGLMEPLSLSLKKGDYILLHRCVRCGYEKPNRTAPRDDLDMLLKPKKD</sequence>
<dbReference type="EMBL" id="MHRF01000010">
    <property type="protein sequence ID" value="OHA17931.1"/>
    <property type="molecule type" value="Genomic_DNA"/>
</dbReference>
<dbReference type="AlphaFoldDB" id="A0A1G2M4H3"/>
<comment type="caution">
    <text evidence="2">The sequence shown here is derived from an EMBL/GenBank/DDBJ whole genome shotgun (WGS) entry which is preliminary data.</text>
</comment>
<organism evidence="2 3">
    <name type="scientific">Candidatus Taylorbacteria bacterium RIFCSPHIGHO2_01_FULL_46_22b</name>
    <dbReference type="NCBI Taxonomy" id="1802301"/>
    <lineage>
        <taxon>Bacteria</taxon>
        <taxon>Candidatus Tayloriibacteriota</taxon>
    </lineage>
</organism>
<dbReference type="Pfam" id="PF12647">
    <property type="entry name" value="RNHCP"/>
    <property type="match status" value="1"/>
</dbReference>
<dbReference type="InterPro" id="IPR024439">
    <property type="entry name" value="RNHCP"/>
</dbReference>
<accession>A0A1G2M4H3</accession>
<proteinExistence type="predicted"/>
<feature type="domain" description="RNHCP" evidence="1">
    <location>
        <begin position="10"/>
        <end position="92"/>
    </location>
</feature>